<protein>
    <recommendedName>
        <fullName evidence="3">histidine kinase</fullName>
        <ecNumber evidence="3">2.7.13.3</ecNumber>
    </recommendedName>
</protein>
<keyword evidence="15" id="KW-1185">Reference proteome</keyword>
<dbReference type="Gene3D" id="1.10.287.130">
    <property type="match status" value="1"/>
</dbReference>
<dbReference type="InterPro" id="IPR036097">
    <property type="entry name" value="HisK_dim/P_sf"/>
</dbReference>
<dbReference type="PANTHER" id="PTHR44936:SF10">
    <property type="entry name" value="SENSOR PROTEIN RSTB"/>
    <property type="match status" value="1"/>
</dbReference>
<dbReference type="Gene3D" id="6.10.340.10">
    <property type="match status" value="1"/>
</dbReference>
<dbReference type="SMART" id="SM00388">
    <property type="entry name" value="HisKA"/>
    <property type="match status" value="1"/>
</dbReference>
<comment type="caution">
    <text evidence="14">The sequence shown here is derived from an EMBL/GenBank/DDBJ whole genome shotgun (WGS) entry which is preliminary data.</text>
</comment>
<evidence type="ECO:0000259" key="13">
    <source>
        <dbReference type="PROSITE" id="PS50885"/>
    </source>
</evidence>
<dbReference type="PROSITE" id="PS50109">
    <property type="entry name" value="HIS_KIN"/>
    <property type="match status" value="1"/>
</dbReference>
<evidence type="ECO:0000256" key="9">
    <source>
        <dbReference type="ARBA" id="ARBA00022840"/>
    </source>
</evidence>
<dbReference type="Proteomes" id="UP000248806">
    <property type="component" value="Unassembled WGS sequence"/>
</dbReference>
<dbReference type="EMBL" id="QKUF01000001">
    <property type="protein sequence ID" value="PZW36626.1"/>
    <property type="molecule type" value="Genomic_DNA"/>
</dbReference>
<dbReference type="PRINTS" id="PR00344">
    <property type="entry name" value="BCTRLSENSOR"/>
</dbReference>
<dbReference type="InterPro" id="IPR050980">
    <property type="entry name" value="2C_sensor_his_kinase"/>
</dbReference>
<feature type="domain" description="HAMP" evidence="13">
    <location>
        <begin position="191"/>
        <end position="243"/>
    </location>
</feature>
<sequence>MGPSHSEGFRRLFLKYLFLLLAIAIPAIVFLEMCLAAFLLRPFGMTQVSGEAGRLAQFGSEHAALLVERDNRFMQDWERRVRAVPALEYLVLDPQGKPLAGNRQTFSPLPSPALLLQRLNQTILLKNDHYVNTVPLVSDTRVYGYLLLTYPASALPPQASISWAFILGLLLLEPPVVLFVVVLIFASRLGKKLNQPVEELMGAVEKIKQHDLDFTIHYDQPDVLGDLCRAVNDLRTALQSSLLREWDKEEQMRELVAALSHDLRTPVTVIQGHIEGLQRAQPAKRAERLERYLPVLETNAQRIGRLLEEILLISSLEQAEFSLQMQAVHLGDELRRKAQNYELAAAEQEIRFRYELYRVAESEEALLDFSQIERVLDNLFENALRFTPKGGEITLSCAWNVGVLSISLHDTGSGIDPQELPFIFDKYYTRSRRPKQGKKKTVGLGLYVCRVLIEKHGGQIMARNRPEGGCEVSFWLPLQ</sequence>
<dbReference type="SMART" id="SM00304">
    <property type="entry name" value="HAMP"/>
    <property type="match status" value="1"/>
</dbReference>
<dbReference type="InterPro" id="IPR003594">
    <property type="entry name" value="HATPase_dom"/>
</dbReference>
<comment type="catalytic activity">
    <reaction evidence="1">
        <text>ATP + protein L-histidine = ADP + protein N-phospho-L-histidine.</text>
        <dbReference type="EC" id="2.7.13.3"/>
    </reaction>
</comment>
<dbReference type="InterPro" id="IPR003661">
    <property type="entry name" value="HisK_dim/P_dom"/>
</dbReference>
<feature type="transmembrane region" description="Helical" evidence="11">
    <location>
        <begin position="161"/>
        <end position="186"/>
    </location>
</feature>
<proteinExistence type="predicted"/>
<gene>
    <name evidence="14" type="ORF">EI42_00805</name>
</gene>
<dbReference type="InterPro" id="IPR003660">
    <property type="entry name" value="HAMP_dom"/>
</dbReference>
<evidence type="ECO:0000256" key="10">
    <source>
        <dbReference type="ARBA" id="ARBA00023012"/>
    </source>
</evidence>
<dbReference type="InterPro" id="IPR005467">
    <property type="entry name" value="His_kinase_dom"/>
</dbReference>
<dbReference type="InterPro" id="IPR004358">
    <property type="entry name" value="Sig_transdc_His_kin-like_C"/>
</dbReference>
<comment type="subcellular location">
    <subcellularLocation>
        <location evidence="2">Cell membrane</location>
        <topology evidence="2">Multi-pass membrane protein</topology>
    </subcellularLocation>
</comment>
<reference evidence="14 15" key="1">
    <citation type="submission" date="2018-06" db="EMBL/GenBank/DDBJ databases">
        <title>Genomic Encyclopedia of Archaeal and Bacterial Type Strains, Phase II (KMG-II): from individual species to whole genera.</title>
        <authorList>
            <person name="Goeker M."/>
        </authorList>
    </citation>
    <scope>NUCLEOTIDE SEQUENCE [LARGE SCALE GENOMIC DNA]</scope>
    <source>
        <strain evidence="14 15">ATCC BAA-1881</strain>
    </source>
</reference>
<dbReference type="OrthoDB" id="152466at2"/>
<dbReference type="Pfam" id="PF02518">
    <property type="entry name" value="HATPase_c"/>
    <property type="match status" value="1"/>
</dbReference>
<dbReference type="Pfam" id="PF00512">
    <property type="entry name" value="HisKA"/>
    <property type="match status" value="1"/>
</dbReference>
<keyword evidence="4" id="KW-1003">Cell membrane</keyword>
<evidence type="ECO:0000256" key="8">
    <source>
        <dbReference type="ARBA" id="ARBA00022777"/>
    </source>
</evidence>
<feature type="domain" description="Histidine kinase" evidence="12">
    <location>
        <begin position="258"/>
        <end position="479"/>
    </location>
</feature>
<dbReference type="PANTHER" id="PTHR44936">
    <property type="entry name" value="SENSOR PROTEIN CREC"/>
    <property type="match status" value="1"/>
</dbReference>
<keyword evidence="11" id="KW-1133">Transmembrane helix</keyword>
<evidence type="ECO:0000256" key="7">
    <source>
        <dbReference type="ARBA" id="ARBA00022741"/>
    </source>
</evidence>
<dbReference type="CDD" id="cd00075">
    <property type="entry name" value="HATPase"/>
    <property type="match status" value="1"/>
</dbReference>
<keyword evidence="9" id="KW-0067">ATP-binding</keyword>
<dbReference type="GO" id="GO:0005886">
    <property type="term" value="C:plasma membrane"/>
    <property type="evidence" value="ECO:0007669"/>
    <property type="project" value="UniProtKB-SubCell"/>
</dbReference>
<dbReference type="Gene3D" id="3.30.565.10">
    <property type="entry name" value="Histidine kinase-like ATPase, C-terminal domain"/>
    <property type="match status" value="1"/>
</dbReference>
<dbReference type="SMART" id="SM00387">
    <property type="entry name" value="HATPase_c"/>
    <property type="match status" value="1"/>
</dbReference>
<keyword evidence="5" id="KW-0597">Phosphoprotein</keyword>
<dbReference type="PROSITE" id="PS50885">
    <property type="entry name" value="HAMP"/>
    <property type="match status" value="1"/>
</dbReference>
<evidence type="ECO:0000256" key="4">
    <source>
        <dbReference type="ARBA" id="ARBA00022475"/>
    </source>
</evidence>
<name>A0A326UEA8_THEHA</name>
<evidence type="ECO:0000259" key="12">
    <source>
        <dbReference type="PROSITE" id="PS50109"/>
    </source>
</evidence>
<dbReference type="GO" id="GO:0005524">
    <property type="term" value="F:ATP binding"/>
    <property type="evidence" value="ECO:0007669"/>
    <property type="project" value="UniProtKB-KW"/>
</dbReference>
<evidence type="ECO:0000256" key="6">
    <source>
        <dbReference type="ARBA" id="ARBA00022679"/>
    </source>
</evidence>
<keyword evidence="6" id="KW-0808">Transferase</keyword>
<feature type="transmembrane region" description="Helical" evidence="11">
    <location>
        <begin position="12"/>
        <end position="40"/>
    </location>
</feature>
<dbReference type="SUPFAM" id="SSF47384">
    <property type="entry name" value="Homodimeric domain of signal transducing histidine kinase"/>
    <property type="match status" value="1"/>
</dbReference>
<evidence type="ECO:0000256" key="1">
    <source>
        <dbReference type="ARBA" id="ARBA00000085"/>
    </source>
</evidence>
<dbReference type="SUPFAM" id="SSF55874">
    <property type="entry name" value="ATPase domain of HSP90 chaperone/DNA topoisomerase II/histidine kinase"/>
    <property type="match status" value="1"/>
</dbReference>
<keyword evidence="8" id="KW-0418">Kinase</keyword>
<dbReference type="CDD" id="cd00082">
    <property type="entry name" value="HisKA"/>
    <property type="match status" value="1"/>
</dbReference>
<organism evidence="14 15">
    <name type="scientific">Thermosporothrix hazakensis</name>
    <dbReference type="NCBI Taxonomy" id="644383"/>
    <lineage>
        <taxon>Bacteria</taxon>
        <taxon>Bacillati</taxon>
        <taxon>Chloroflexota</taxon>
        <taxon>Ktedonobacteria</taxon>
        <taxon>Ktedonobacterales</taxon>
        <taxon>Thermosporotrichaceae</taxon>
        <taxon>Thermosporothrix</taxon>
    </lineage>
</organism>
<accession>A0A326UEA8</accession>
<keyword evidence="7" id="KW-0547">Nucleotide-binding</keyword>
<dbReference type="EC" id="2.7.13.3" evidence="3"/>
<evidence type="ECO:0000256" key="2">
    <source>
        <dbReference type="ARBA" id="ARBA00004651"/>
    </source>
</evidence>
<keyword evidence="10" id="KW-0902">Two-component regulatory system</keyword>
<dbReference type="SUPFAM" id="SSF158472">
    <property type="entry name" value="HAMP domain-like"/>
    <property type="match status" value="1"/>
</dbReference>
<dbReference type="RefSeq" id="WP_111319030.1">
    <property type="nucleotide sequence ID" value="NZ_BIFX01000001.1"/>
</dbReference>
<dbReference type="AlphaFoldDB" id="A0A326UEA8"/>
<evidence type="ECO:0000313" key="14">
    <source>
        <dbReference type="EMBL" id="PZW36626.1"/>
    </source>
</evidence>
<evidence type="ECO:0000313" key="15">
    <source>
        <dbReference type="Proteomes" id="UP000248806"/>
    </source>
</evidence>
<dbReference type="InterPro" id="IPR036890">
    <property type="entry name" value="HATPase_C_sf"/>
</dbReference>
<evidence type="ECO:0000256" key="11">
    <source>
        <dbReference type="SAM" id="Phobius"/>
    </source>
</evidence>
<dbReference type="GO" id="GO:0000155">
    <property type="term" value="F:phosphorelay sensor kinase activity"/>
    <property type="evidence" value="ECO:0007669"/>
    <property type="project" value="InterPro"/>
</dbReference>
<dbReference type="CDD" id="cd06225">
    <property type="entry name" value="HAMP"/>
    <property type="match status" value="1"/>
</dbReference>
<keyword evidence="11" id="KW-0812">Transmembrane</keyword>
<evidence type="ECO:0000256" key="3">
    <source>
        <dbReference type="ARBA" id="ARBA00012438"/>
    </source>
</evidence>
<keyword evidence="11" id="KW-0472">Membrane</keyword>
<evidence type="ECO:0000256" key="5">
    <source>
        <dbReference type="ARBA" id="ARBA00022553"/>
    </source>
</evidence>